<dbReference type="Gene3D" id="3.30.2310.20">
    <property type="entry name" value="RelE-like"/>
    <property type="match status" value="1"/>
</dbReference>
<evidence type="ECO:0000313" key="2">
    <source>
        <dbReference type="EMBL" id="KAB2930601.1"/>
    </source>
</evidence>
<dbReference type="InterPro" id="IPR007712">
    <property type="entry name" value="RelE/ParE_toxin"/>
</dbReference>
<proteinExistence type="predicted"/>
<reference evidence="2 3" key="1">
    <citation type="submission" date="2019-10" db="EMBL/GenBank/DDBJ databases">
        <title>Extracellular Electron Transfer in a Candidatus Methanoperedens spp. Enrichment Culture.</title>
        <authorList>
            <person name="Berger S."/>
            <person name="Rangel Shaw D."/>
            <person name="Berben T."/>
            <person name="In 'T Zandt M."/>
            <person name="Frank J."/>
            <person name="Reimann J."/>
            <person name="Jetten M.S.M."/>
            <person name="Welte C.U."/>
        </authorList>
    </citation>
    <scope>NUCLEOTIDE SEQUENCE [LARGE SCALE GENOMIC DNA]</scope>
    <source>
        <strain evidence="2">SB12</strain>
    </source>
</reference>
<evidence type="ECO:0000313" key="3">
    <source>
        <dbReference type="Proteomes" id="UP000460298"/>
    </source>
</evidence>
<gene>
    <name evidence="2" type="ORF">F9K24_16290</name>
</gene>
<sequence length="102" mass="12223">MRGYKFDAAADREFTEAIKYYRIRSSRAVRNFVEEFDRCLTYVCTFPEGSTVREKLVQSKSLHRYPYNILYMLHDDIVYIVAVAHHSRHPGYWKDRLRDAPD</sequence>
<dbReference type="AlphaFoldDB" id="A0A833GZ77"/>
<accession>A0A833GZ77</accession>
<dbReference type="EMBL" id="WBUI01000019">
    <property type="protein sequence ID" value="KAB2930601.1"/>
    <property type="molecule type" value="Genomic_DNA"/>
</dbReference>
<organism evidence="2 3">
    <name type="scientific">Leptonema illini</name>
    <dbReference type="NCBI Taxonomy" id="183"/>
    <lineage>
        <taxon>Bacteria</taxon>
        <taxon>Pseudomonadati</taxon>
        <taxon>Spirochaetota</taxon>
        <taxon>Spirochaetia</taxon>
        <taxon>Leptospirales</taxon>
        <taxon>Leptospiraceae</taxon>
        <taxon>Leptonema</taxon>
    </lineage>
</organism>
<protein>
    <submittedName>
        <fullName evidence="2">Type II toxin-antitoxin system RelE/ParE family toxin</fullName>
    </submittedName>
</protein>
<name>A0A833GZ77_9LEPT</name>
<dbReference type="Proteomes" id="UP000460298">
    <property type="component" value="Unassembled WGS sequence"/>
</dbReference>
<dbReference type="InterPro" id="IPR035093">
    <property type="entry name" value="RelE/ParE_toxin_dom_sf"/>
</dbReference>
<evidence type="ECO:0000256" key="1">
    <source>
        <dbReference type="ARBA" id="ARBA00022649"/>
    </source>
</evidence>
<comment type="caution">
    <text evidence="2">The sequence shown here is derived from an EMBL/GenBank/DDBJ whole genome shotgun (WGS) entry which is preliminary data.</text>
</comment>
<keyword evidence="1" id="KW-1277">Toxin-antitoxin system</keyword>
<dbReference type="Pfam" id="PF05016">
    <property type="entry name" value="ParE_toxin"/>
    <property type="match status" value="1"/>
</dbReference>